<keyword evidence="5" id="KW-1185">Reference proteome</keyword>
<dbReference type="InterPro" id="IPR057499">
    <property type="entry name" value="Kelch_FKB95"/>
</dbReference>
<comment type="caution">
    <text evidence="4">The sequence shown here is derived from an EMBL/GenBank/DDBJ whole genome shotgun (WGS) entry which is preliminary data.</text>
</comment>
<evidence type="ECO:0000313" key="4">
    <source>
        <dbReference type="EMBL" id="RYR23767.1"/>
    </source>
</evidence>
<evidence type="ECO:0000256" key="1">
    <source>
        <dbReference type="ARBA" id="ARBA00022441"/>
    </source>
</evidence>
<dbReference type="InterPro" id="IPR036047">
    <property type="entry name" value="F-box-like_dom_sf"/>
</dbReference>
<dbReference type="InterPro" id="IPR001810">
    <property type="entry name" value="F-box_dom"/>
</dbReference>
<accession>A0A445ABD3</accession>
<dbReference type="EMBL" id="SDMP01000012">
    <property type="protein sequence ID" value="RYR23767.1"/>
    <property type="molecule type" value="Genomic_DNA"/>
</dbReference>
<dbReference type="Gene3D" id="2.120.10.80">
    <property type="entry name" value="Kelch-type beta propeller"/>
    <property type="match status" value="1"/>
</dbReference>
<proteinExistence type="predicted"/>
<dbReference type="Proteomes" id="UP000289738">
    <property type="component" value="Chromosome B02"/>
</dbReference>
<feature type="domain" description="F-box" evidence="3">
    <location>
        <begin position="25"/>
        <end position="65"/>
    </location>
</feature>
<dbReference type="Pfam" id="PF25210">
    <property type="entry name" value="Kelch_FKB95"/>
    <property type="match status" value="1"/>
</dbReference>
<evidence type="ECO:0000259" key="3">
    <source>
        <dbReference type="SMART" id="SM00256"/>
    </source>
</evidence>
<sequence>MDDSKESLTDANEAEATTSTLIAGLPDDISLCCLARIPRKHHSVLKCVSKRWRDLVCSEEWYQYRRKHKLDETWIYALCRGELEDRICCYVLDPNSSRRSWKLIPGLPPRMLKRKGMGFEALGNKLFLFGGCGWSEDATDEAYSYDASTNTWVEAASLSTARCYFASEVLGEKLYAIGGIGSNSSDPHSWDTFDPCTNTWISHRDPNIVPEIEDSVVMDGKIYIRCGKSPVTHRVYGVVYDPSNGTWQHADTELVSGWSGPAVVVDGVLYVLDESSGTRLMMWHKERQEWLPVGRFSPLLTRPPCRVVAVGKTIFVVGRGLSTVVIDVGDLGNIGKRVMIGSSIPKLMSASNVISCKCLAI</sequence>
<dbReference type="PANTHER" id="PTHR46344">
    <property type="entry name" value="OS02G0202900 PROTEIN"/>
    <property type="match status" value="1"/>
</dbReference>
<keyword evidence="1" id="KW-0880">Kelch repeat</keyword>
<dbReference type="AlphaFoldDB" id="A0A445ABD3"/>
<dbReference type="SMART" id="SM00256">
    <property type="entry name" value="FBOX"/>
    <property type="match status" value="1"/>
</dbReference>
<dbReference type="SUPFAM" id="SSF117281">
    <property type="entry name" value="Kelch motif"/>
    <property type="match status" value="1"/>
</dbReference>
<dbReference type="PANTHER" id="PTHR46344:SF26">
    <property type="entry name" value="F-BOX DOMAIN-CONTAINING PROTEIN"/>
    <property type="match status" value="1"/>
</dbReference>
<dbReference type="Pfam" id="PF00646">
    <property type="entry name" value="F-box"/>
    <property type="match status" value="1"/>
</dbReference>
<gene>
    <name evidence="4" type="ORF">Ahy_B02g057263</name>
</gene>
<dbReference type="InterPro" id="IPR015915">
    <property type="entry name" value="Kelch-typ_b-propeller"/>
</dbReference>
<protein>
    <recommendedName>
        <fullName evidence="3">F-box domain-containing protein</fullName>
    </recommendedName>
</protein>
<dbReference type="STRING" id="3818.A0A445ABD3"/>
<evidence type="ECO:0000313" key="5">
    <source>
        <dbReference type="Proteomes" id="UP000289738"/>
    </source>
</evidence>
<dbReference type="CDD" id="cd22152">
    <property type="entry name" value="F-box_AtAFR-like"/>
    <property type="match status" value="1"/>
</dbReference>
<dbReference type="SUPFAM" id="SSF81383">
    <property type="entry name" value="F-box domain"/>
    <property type="match status" value="1"/>
</dbReference>
<organism evidence="4 5">
    <name type="scientific">Arachis hypogaea</name>
    <name type="common">Peanut</name>
    <dbReference type="NCBI Taxonomy" id="3818"/>
    <lineage>
        <taxon>Eukaryota</taxon>
        <taxon>Viridiplantae</taxon>
        <taxon>Streptophyta</taxon>
        <taxon>Embryophyta</taxon>
        <taxon>Tracheophyta</taxon>
        <taxon>Spermatophyta</taxon>
        <taxon>Magnoliopsida</taxon>
        <taxon>eudicotyledons</taxon>
        <taxon>Gunneridae</taxon>
        <taxon>Pentapetalae</taxon>
        <taxon>rosids</taxon>
        <taxon>fabids</taxon>
        <taxon>Fabales</taxon>
        <taxon>Fabaceae</taxon>
        <taxon>Papilionoideae</taxon>
        <taxon>50 kb inversion clade</taxon>
        <taxon>dalbergioids sensu lato</taxon>
        <taxon>Dalbergieae</taxon>
        <taxon>Pterocarpus clade</taxon>
        <taxon>Arachis</taxon>
    </lineage>
</organism>
<keyword evidence="2" id="KW-0677">Repeat</keyword>
<dbReference type="InterPro" id="IPR006652">
    <property type="entry name" value="Kelch_1"/>
</dbReference>
<dbReference type="SMART" id="SM00612">
    <property type="entry name" value="Kelch"/>
    <property type="match status" value="1"/>
</dbReference>
<evidence type="ECO:0000256" key="2">
    <source>
        <dbReference type="ARBA" id="ARBA00022737"/>
    </source>
</evidence>
<dbReference type="OrthoDB" id="68328at2759"/>
<name>A0A445ABD3_ARAHY</name>
<reference evidence="4 5" key="1">
    <citation type="submission" date="2019-01" db="EMBL/GenBank/DDBJ databases">
        <title>Sequencing of cultivated peanut Arachis hypogaea provides insights into genome evolution and oil improvement.</title>
        <authorList>
            <person name="Chen X."/>
        </authorList>
    </citation>
    <scope>NUCLEOTIDE SEQUENCE [LARGE SCALE GENOMIC DNA]</scope>
    <source>
        <strain evidence="5">cv. Fuhuasheng</strain>
        <tissue evidence="4">Leaves</tissue>
    </source>
</reference>